<sequence>MENKWMRAALPALLIHGSIGTVYAWSVFKQNVADYIGHSTAEVEWAFSLAIFFLGMSAAVLGSFVEKDIKKSALVSTLLFVIGMAGTGLSIQYKSLIGIYVFYGIIMGIGLGIGYLTPVKNLMLWFHENKGLGTGLAVAGFGLSKMVFSPVMIWLMMNVGLWQMFIILAGVFAVMMLIGTALIHKPLDWQETPLKVKFNPWLFMKNKSFIGIWLMFYLNITGGLAIISQEKDIMAALTNSTGQAVFTVGLISLVISLDAFFNAAGRIGFASWSDHLQDRNMVYKIIFLMSAGMTLLMFVVPTGLAFYPILMVLTFFAINAGYGGGFSSLPPLLADRFGMKAISKIHGLTLSAWAFAGLSGNQLASFILNGLNMSYQMVFLVIGILYVIAYLISVFLVKPTQMIVE</sequence>
<keyword evidence="9" id="KW-1185">Reference proteome</keyword>
<accession>A0A075U080</accession>
<feature type="transmembrane region" description="Helical" evidence="6">
    <location>
        <begin position="208"/>
        <end position="228"/>
    </location>
</feature>
<feature type="transmembrane region" description="Helical" evidence="6">
    <location>
        <begin position="240"/>
        <end position="261"/>
    </location>
</feature>
<dbReference type="RefSeq" id="WP_009765233.1">
    <property type="nucleotide sequence ID" value="NZ_CP009223.1"/>
</dbReference>
<feature type="transmembrane region" description="Helical" evidence="6">
    <location>
        <begin position="374"/>
        <end position="397"/>
    </location>
</feature>
<keyword evidence="5 6" id="KW-0472">Membrane</keyword>
<gene>
    <name evidence="8" type="ORF">WS74_0676</name>
</gene>
<dbReference type="PATRIC" id="fig|759620.7.peg.700"/>
<feature type="transmembrane region" description="Helical" evidence="6">
    <location>
        <begin position="43"/>
        <end position="65"/>
    </location>
</feature>
<dbReference type="KEGG" id="wce:WS08_0674"/>
<evidence type="ECO:0000256" key="2">
    <source>
        <dbReference type="ARBA" id="ARBA00022448"/>
    </source>
</evidence>
<organism evidence="8 9">
    <name type="scientific">Weissella ceti</name>
    <dbReference type="NCBI Taxonomy" id="759620"/>
    <lineage>
        <taxon>Bacteria</taxon>
        <taxon>Bacillati</taxon>
        <taxon>Bacillota</taxon>
        <taxon>Bacilli</taxon>
        <taxon>Lactobacillales</taxon>
        <taxon>Lactobacillaceae</taxon>
        <taxon>Weissella</taxon>
    </lineage>
</organism>
<keyword evidence="3 6" id="KW-0812">Transmembrane</keyword>
<proteinExistence type="predicted"/>
<protein>
    <submittedName>
        <fullName evidence="8">MFS family major facilitator transporter, oxalate:formate antiporter</fullName>
    </submittedName>
</protein>
<evidence type="ECO:0000256" key="3">
    <source>
        <dbReference type="ARBA" id="ARBA00022692"/>
    </source>
</evidence>
<dbReference type="PANTHER" id="PTHR11360">
    <property type="entry name" value="MONOCARBOXYLATE TRANSPORTER"/>
    <property type="match status" value="1"/>
</dbReference>
<dbReference type="EMBL" id="CP009223">
    <property type="protein sequence ID" value="AIM62928.1"/>
    <property type="molecule type" value="Genomic_DNA"/>
</dbReference>
<dbReference type="Proteomes" id="UP000029079">
    <property type="component" value="Chromosome"/>
</dbReference>
<dbReference type="SUPFAM" id="SSF103473">
    <property type="entry name" value="MFS general substrate transporter"/>
    <property type="match status" value="1"/>
</dbReference>
<keyword evidence="2" id="KW-0813">Transport</keyword>
<feature type="transmembrane region" description="Helical" evidence="6">
    <location>
        <begin position="306"/>
        <end position="326"/>
    </location>
</feature>
<feature type="transmembrane region" description="Helical" evidence="6">
    <location>
        <begin position="347"/>
        <end position="368"/>
    </location>
</feature>
<dbReference type="OrthoDB" id="9793415at2"/>
<reference evidence="8 9" key="1">
    <citation type="journal article" date="2014" name="Genome Announc.">
        <title>Complete Genome Sequences of Fish Pathogenic Weissella ceti Strains WS74 and WS105.</title>
        <authorList>
            <person name="Figueiredo H.C."/>
            <person name="Leal C.A."/>
            <person name="Dorella F.A."/>
            <person name="Carvalho A.F."/>
            <person name="Soares S.C."/>
            <person name="Pereira F.L."/>
            <person name="Azevedo V.A."/>
        </authorList>
    </citation>
    <scope>NUCLEOTIDE SEQUENCE [LARGE SCALE GENOMIC DNA]</scope>
    <source>
        <strain evidence="8 9">WS74</strain>
    </source>
</reference>
<dbReference type="InterPro" id="IPR036259">
    <property type="entry name" value="MFS_trans_sf"/>
</dbReference>
<feature type="transmembrane region" description="Helical" evidence="6">
    <location>
        <begin position="281"/>
        <end position="300"/>
    </location>
</feature>
<dbReference type="KEGG" id="wct:WS74_0676"/>
<evidence type="ECO:0000256" key="4">
    <source>
        <dbReference type="ARBA" id="ARBA00022989"/>
    </source>
</evidence>
<dbReference type="STRING" id="759620.WS105_0736"/>
<feature type="domain" description="Major facilitator superfamily (MFS) profile" evidence="7">
    <location>
        <begin position="1"/>
        <end position="401"/>
    </location>
</feature>
<evidence type="ECO:0000256" key="5">
    <source>
        <dbReference type="ARBA" id="ARBA00023136"/>
    </source>
</evidence>
<evidence type="ECO:0000259" key="7">
    <source>
        <dbReference type="PROSITE" id="PS50850"/>
    </source>
</evidence>
<evidence type="ECO:0000256" key="6">
    <source>
        <dbReference type="SAM" id="Phobius"/>
    </source>
</evidence>
<keyword evidence="4 6" id="KW-1133">Transmembrane helix</keyword>
<feature type="transmembrane region" description="Helical" evidence="6">
    <location>
        <begin position="161"/>
        <end position="187"/>
    </location>
</feature>
<feature type="transmembrane region" description="Helical" evidence="6">
    <location>
        <begin position="97"/>
        <end position="119"/>
    </location>
</feature>
<dbReference type="InterPro" id="IPR020846">
    <property type="entry name" value="MFS_dom"/>
</dbReference>
<name>A0A075U080_9LACO</name>
<comment type="subcellular location">
    <subcellularLocation>
        <location evidence="1">Cell membrane</location>
        <topology evidence="1">Multi-pass membrane protein</topology>
    </subcellularLocation>
</comment>
<dbReference type="PROSITE" id="PS50850">
    <property type="entry name" value="MFS"/>
    <property type="match status" value="1"/>
</dbReference>
<reference evidence="9" key="2">
    <citation type="submission" date="2014-08" db="EMBL/GenBank/DDBJ databases">
        <title>Complete genome of Weissella ceti strain WS74 isolated from diseased rainbow trout in Brazil.</title>
        <authorList>
            <person name="Figueiredo H.C.P."/>
            <person name="Leal C.A.G."/>
            <person name="Pereira F.L."/>
            <person name="Soares S.C."/>
            <person name="Dorella F.A."/>
            <person name="Carvalho A.F."/>
            <person name="Azevedo V.A.C."/>
        </authorList>
    </citation>
    <scope>NUCLEOTIDE SEQUENCE [LARGE SCALE GENOMIC DNA]</scope>
    <source>
        <strain evidence="9">WS74</strain>
    </source>
</reference>
<dbReference type="Pfam" id="PF07690">
    <property type="entry name" value="MFS_1"/>
    <property type="match status" value="1"/>
</dbReference>
<dbReference type="InterPro" id="IPR011701">
    <property type="entry name" value="MFS"/>
</dbReference>
<dbReference type="CDD" id="cd17353">
    <property type="entry name" value="MFS_OFA_like"/>
    <property type="match status" value="1"/>
</dbReference>
<evidence type="ECO:0000313" key="9">
    <source>
        <dbReference type="Proteomes" id="UP000029079"/>
    </source>
</evidence>
<dbReference type="PANTHER" id="PTHR11360:SF317">
    <property type="entry name" value="MAJOR FACILITATOR SUPERFAMILY (MFS) PROFILE DOMAIN-CONTAINING PROTEIN-RELATED"/>
    <property type="match status" value="1"/>
</dbReference>
<evidence type="ECO:0000256" key="1">
    <source>
        <dbReference type="ARBA" id="ARBA00004651"/>
    </source>
</evidence>
<feature type="transmembrane region" description="Helical" evidence="6">
    <location>
        <begin position="131"/>
        <end position="155"/>
    </location>
</feature>
<feature type="transmembrane region" description="Helical" evidence="6">
    <location>
        <begin position="72"/>
        <end position="91"/>
    </location>
</feature>
<dbReference type="AlphaFoldDB" id="A0A075U080"/>
<dbReference type="KEGG" id="wci:WS105_0736"/>
<evidence type="ECO:0000313" key="8">
    <source>
        <dbReference type="EMBL" id="AIM62928.1"/>
    </source>
</evidence>
<dbReference type="InterPro" id="IPR050327">
    <property type="entry name" value="Proton-linked_MCT"/>
</dbReference>
<dbReference type="GO" id="GO:0022857">
    <property type="term" value="F:transmembrane transporter activity"/>
    <property type="evidence" value="ECO:0007669"/>
    <property type="project" value="InterPro"/>
</dbReference>
<dbReference type="Gene3D" id="1.20.1250.20">
    <property type="entry name" value="MFS general substrate transporter like domains"/>
    <property type="match status" value="2"/>
</dbReference>
<dbReference type="GO" id="GO:0005886">
    <property type="term" value="C:plasma membrane"/>
    <property type="evidence" value="ECO:0007669"/>
    <property type="project" value="UniProtKB-SubCell"/>
</dbReference>